<dbReference type="InterPro" id="IPR011858">
    <property type="entry name" value="His6/HISN3"/>
</dbReference>
<evidence type="ECO:0000256" key="6">
    <source>
        <dbReference type="RuleBase" id="RU003657"/>
    </source>
</evidence>
<dbReference type="InterPro" id="IPR006062">
    <property type="entry name" value="His_biosynth"/>
</dbReference>
<accession>A0ABS8EXY1</accession>
<comment type="caution">
    <text evidence="7">The sequence shown here is derived from an EMBL/GenBank/DDBJ whole genome shotgun (WGS) entry which is preliminary data.</text>
</comment>
<dbReference type="PANTHER" id="PTHR43090">
    <property type="entry name" value="1-(5-PHOSPHORIBOSYL)-5-[(5-PHOSPHORIBOSYLAMINO)METHYLIDENEAMINO] IMIDAZOLE-4-CARBOXAMIDE ISOMERASE"/>
    <property type="match status" value="1"/>
</dbReference>
<gene>
    <name evidence="7" type="primary">hisA</name>
    <name evidence="7" type="ORF">LKD42_10210</name>
</gene>
<evidence type="ECO:0000256" key="1">
    <source>
        <dbReference type="ARBA" id="ARBA00009667"/>
    </source>
</evidence>
<dbReference type="PANTHER" id="PTHR43090:SF2">
    <property type="entry name" value="1-(5-PHOSPHORIBOSYL)-5-[(5-PHOSPHORIBOSYLAMINO)METHYLIDENEAMINO] IMIDAZOLE-4-CARBOXAMIDE ISOMERASE"/>
    <property type="match status" value="1"/>
</dbReference>
<protein>
    <submittedName>
        <fullName evidence="7">Phosphoribosylformimino-5-aminoimidazole carboxamide ribotide isomerase</fullName>
    </submittedName>
</protein>
<comment type="pathway">
    <text evidence="5">Amino-acid biosynthesis.</text>
</comment>
<proteinExistence type="inferred from homology"/>
<dbReference type="SUPFAM" id="SSF51366">
    <property type="entry name" value="Ribulose-phoshate binding barrel"/>
    <property type="match status" value="1"/>
</dbReference>
<dbReference type="GO" id="GO:0016853">
    <property type="term" value="F:isomerase activity"/>
    <property type="evidence" value="ECO:0007669"/>
    <property type="project" value="UniProtKB-KW"/>
</dbReference>
<dbReference type="InterPro" id="IPR013785">
    <property type="entry name" value="Aldolase_TIM"/>
</dbReference>
<evidence type="ECO:0000256" key="3">
    <source>
        <dbReference type="ARBA" id="ARBA00023102"/>
    </source>
</evidence>
<keyword evidence="2 6" id="KW-0028">Amino-acid biosynthesis</keyword>
<evidence type="ECO:0000313" key="7">
    <source>
        <dbReference type="EMBL" id="MCC2149624.1"/>
    </source>
</evidence>
<dbReference type="NCBIfam" id="TIGR02129">
    <property type="entry name" value="hisA_euk"/>
    <property type="match status" value="1"/>
</dbReference>
<keyword evidence="8" id="KW-1185">Reference proteome</keyword>
<dbReference type="Proteomes" id="UP001299235">
    <property type="component" value="Unassembled WGS sequence"/>
</dbReference>
<dbReference type="InterPro" id="IPR044524">
    <property type="entry name" value="Isoase_HisA-like"/>
</dbReference>
<dbReference type="CDD" id="cd04723">
    <property type="entry name" value="HisA_HisF"/>
    <property type="match status" value="1"/>
</dbReference>
<evidence type="ECO:0000256" key="4">
    <source>
        <dbReference type="ARBA" id="ARBA00023235"/>
    </source>
</evidence>
<dbReference type="EMBL" id="JAJEQE010000036">
    <property type="protein sequence ID" value="MCC2149624.1"/>
    <property type="molecule type" value="Genomic_DNA"/>
</dbReference>
<dbReference type="Gene3D" id="3.20.20.70">
    <property type="entry name" value="Aldolase class I"/>
    <property type="match status" value="1"/>
</dbReference>
<keyword evidence="4 7" id="KW-0413">Isomerase</keyword>
<dbReference type="RefSeq" id="WP_147631063.1">
    <property type="nucleotide sequence ID" value="NZ_JAJEQE010000036.1"/>
</dbReference>
<sequence length="264" mass="29272">MRFRPCIDIHNGKVKQIVGGSLRDEGDQAKENFVSTQDAAFFAEMYQKDRISGGHVILLNAKDSPFYEKTKEQAMLALRTYPGGLQVGGGITDENAKDFLEAGASHVIVTSFVFKNGVFYRENLEKLLRTVGKEHLVLDLSCRRKEDGYSIVTDRWQKFTDVKLSEKVLDELSGCCDEFLVHAVDAEGKAQGIERELADMLGRWQGIPVTYAGGVGSFADLQELKKLGRDHIDVTIGSALDLFGGSMPYREVLRVCAANLDENS</sequence>
<reference evidence="7 8" key="1">
    <citation type="submission" date="2021-10" db="EMBL/GenBank/DDBJ databases">
        <title>Anaerobic single-cell dispensing facilitates the cultivation of human gut bacteria.</title>
        <authorList>
            <person name="Afrizal A."/>
        </authorList>
    </citation>
    <scope>NUCLEOTIDE SEQUENCE [LARGE SCALE GENOMIC DNA]</scope>
    <source>
        <strain evidence="7 8">CLA-AA-H246</strain>
    </source>
</reference>
<dbReference type="Pfam" id="PF00977">
    <property type="entry name" value="His_biosynth"/>
    <property type="match status" value="1"/>
</dbReference>
<evidence type="ECO:0000256" key="5">
    <source>
        <dbReference type="ARBA" id="ARBA00029440"/>
    </source>
</evidence>
<organism evidence="7 8">
    <name type="scientific">Hominisplanchenecus faecis</name>
    <dbReference type="NCBI Taxonomy" id="2885351"/>
    <lineage>
        <taxon>Bacteria</taxon>
        <taxon>Bacillati</taxon>
        <taxon>Bacillota</taxon>
        <taxon>Clostridia</taxon>
        <taxon>Lachnospirales</taxon>
        <taxon>Lachnospiraceae</taxon>
        <taxon>Hominisplanchenecus</taxon>
    </lineage>
</organism>
<keyword evidence="3 6" id="KW-0368">Histidine biosynthesis</keyword>
<comment type="similarity">
    <text evidence="1 6">Belongs to the HisA/HisF family.</text>
</comment>
<evidence type="ECO:0000256" key="2">
    <source>
        <dbReference type="ARBA" id="ARBA00022605"/>
    </source>
</evidence>
<name>A0ABS8EXY1_9FIRM</name>
<evidence type="ECO:0000313" key="8">
    <source>
        <dbReference type="Proteomes" id="UP001299235"/>
    </source>
</evidence>
<dbReference type="InterPro" id="IPR011060">
    <property type="entry name" value="RibuloseP-bd_barrel"/>
</dbReference>